<dbReference type="Proteomes" id="UP000821865">
    <property type="component" value="Chromosome 3"/>
</dbReference>
<gene>
    <name evidence="1" type="ORF">HPB49_016915</name>
</gene>
<proteinExistence type="predicted"/>
<name>A0ACB8D6T1_DERSI</name>
<dbReference type="EMBL" id="CM023472">
    <property type="protein sequence ID" value="KAH7960093.1"/>
    <property type="molecule type" value="Genomic_DNA"/>
</dbReference>
<protein>
    <submittedName>
        <fullName evidence="1">Uncharacterized protein</fullName>
    </submittedName>
</protein>
<evidence type="ECO:0000313" key="2">
    <source>
        <dbReference type="Proteomes" id="UP000821865"/>
    </source>
</evidence>
<reference evidence="1" key="1">
    <citation type="submission" date="2020-05" db="EMBL/GenBank/DDBJ databases">
        <title>Large-scale comparative analyses of tick genomes elucidate their genetic diversity and vector capacities.</title>
        <authorList>
            <person name="Jia N."/>
            <person name="Wang J."/>
            <person name="Shi W."/>
            <person name="Du L."/>
            <person name="Sun Y."/>
            <person name="Zhan W."/>
            <person name="Jiang J."/>
            <person name="Wang Q."/>
            <person name="Zhang B."/>
            <person name="Ji P."/>
            <person name="Sakyi L.B."/>
            <person name="Cui X."/>
            <person name="Yuan T."/>
            <person name="Jiang B."/>
            <person name="Yang W."/>
            <person name="Lam T.T.-Y."/>
            <person name="Chang Q."/>
            <person name="Ding S."/>
            <person name="Wang X."/>
            <person name="Zhu J."/>
            <person name="Ruan X."/>
            <person name="Zhao L."/>
            <person name="Wei J."/>
            <person name="Que T."/>
            <person name="Du C."/>
            <person name="Cheng J."/>
            <person name="Dai P."/>
            <person name="Han X."/>
            <person name="Huang E."/>
            <person name="Gao Y."/>
            <person name="Liu J."/>
            <person name="Shao H."/>
            <person name="Ye R."/>
            <person name="Li L."/>
            <person name="Wei W."/>
            <person name="Wang X."/>
            <person name="Wang C."/>
            <person name="Yang T."/>
            <person name="Huo Q."/>
            <person name="Li W."/>
            <person name="Guo W."/>
            <person name="Chen H."/>
            <person name="Zhou L."/>
            <person name="Ni X."/>
            <person name="Tian J."/>
            <person name="Zhou Y."/>
            <person name="Sheng Y."/>
            <person name="Liu T."/>
            <person name="Pan Y."/>
            <person name="Xia L."/>
            <person name="Li J."/>
            <person name="Zhao F."/>
            <person name="Cao W."/>
        </authorList>
    </citation>
    <scope>NUCLEOTIDE SEQUENCE</scope>
    <source>
        <strain evidence="1">Dsil-2018</strain>
    </source>
</reference>
<accession>A0ACB8D6T1</accession>
<keyword evidence="2" id="KW-1185">Reference proteome</keyword>
<evidence type="ECO:0000313" key="1">
    <source>
        <dbReference type="EMBL" id="KAH7960093.1"/>
    </source>
</evidence>
<sequence>MAAKSPSPPAVRATTSKQFLALAGYILGREIGQGTYSKVSVMRSKSSRGIWHLASTCTTSFRAELAIIPKLKHPNIVRVFDVLEIKRKVFVVMELATQGDLLLKITNDGRFSESKAFHYFEQICDAVAYLHRQNIVHRDLKCENILLSPKRQIKLADFSFARNTHNANKRKVLSRTFCGSAAYAAPEVIQNIPYRPKRYDSWSLGVILYIMVCGQLPFDDTNPFQQVRAQMSRQISFPASYGLTKMCRNLIRHLLEPYVLYRCSVPRAMKHPWMRKERIKRKLKSVSPRVFYGLF</sequence>
<organism evidence="1 2">
    <name type="scientific">Dermacentor silvarum</name>
    <name type="common">Tick</name>
    <dbReference type="NCBI Taxonomy" id="543639"/>
    <lineage>
        <taxon>Eukaryota</taxon>
        <taxon>Metazoa</taxon>
        <taxon>Ecdysozoa</taxon>
        <taxon>Arthropoda</taxon>
        <taxon>Chelicerata</taxon>
        <taxon>Arachnida</taxon>
        <taxon>Acari</taxon>
        <taxon>Parasitiformes</taxon>
        <taxon>Ixodida</taxon>
        <taxon>Ixodoidea</taxon>
        <taxon>Ixodidae</taxon>
        <taxon>Rhipicephalinae</taxon>
        <taxon>Dermacentor</taxon>
    </lineage>
</organism>
<comment type="caution">
    <text evidence="1">The sequence shown here is derived from an EMBL/GenBank/DDBJ whole genome shotgun (WGS) entry which is preliminary data.</text>
</comment>